<sequence>MLPAFNGMDVITFAVEIEKNGREFYGAVAGKTQDPEVKDIFLKLKGQEEQHIKDFEQLLEKTTDHQAQETYDGEYLEYVKALVDNHVFNPGADINELAERVKTKEEAIDLALRFEKDSIIFFAELKNVIALQSKEIIEELINQERGHIRLLSQLK</sequence>
<protein>
    <submittedName>
        <fullName evidence="2">Ferritin family protein</fullName>
    </submittedName>
</protein>
<dbReference type="Pfam" id="PF02915">
    <property type="entry name" value="Rubrerythrin"/>
    <property type="match status" value="1"/>
</dbReference>
<dbReference type="InterPro" id="IPR009078">
    <property type="entry name" value="Ferritin-like_SF"/>
</dbReference>
<evidence type="ECO:0000313" key="2">
    <source>
        <dbReference type="EMBL" id="MCR6547086.1"/>
    </source>
</evidence>
<gene>
    <name evidence="2" type="ORF">NVS47_16485</name>
</gene>
<accession>A0ABT1Y869</accession>
<dbReference type="PANTHER" id="PTHR33531">
    <property type="entry name" value="RUBRERYTHRIN SUBFAMILY"/>
    <property type="match status" value="1"/>
</dbReference>
<dbReference type="EMBL" id="JANPWE010000019">
    <property type="protein sequence ID" value="MCR6547086.1"/>
    <property type="molecule type" value="Genomic_DNA"/>
</dbReference>
<dbReference type="Proteomes" id="UP001524944">
    <property type="component" value="Unassembled WGS sequence"/>
</dbReference>
<name>A0ABT1Y869_9FIRM</name>
<keyword evidence="3" id="KW-1185">Reference proteome</keyword>
<dbReference type="SUPFAM" id="SSF47240">
    <property type="entry name" value="Ferritin-like"/>
    <property type="match status" value="1"/>
</dbReference>
<dbReference type="CDD" id="cd01045">
    <property type="entry name" value="Ferritin_like_AB"/>
    <property type="match status" value="1"/>
</dbReference>
<dbReference type="Gene3D" id="1.20.1260.10">
    <property type="match status" value="1"/>
</dbReference>
<organism evidence="2 3">
    <name type="scientific">Dehalobacterium formicoaceticum</name>
    <dbReference type="NCBI Taxonomy" id="51515"/>
    <lineage>
        <taxon>Bacteria</taxon>
        <taxon>Bacillati</taxon>
        <taxon>Bacillota</taxon>
        <taxon>Clostridia</taxon>
        <taxon>Eubacteriales</taxon>
        <taxon>Peptococcaceae</taxon>
        <taxon>Dehalobacterium</taxon>
    </lineage>
</organism>
<comment type="caution">
    <text evidence="2">The sequence shown here is derived from an EMBL/GenBank/DDBJ whole genome shotgun (WGS) entry which is preliminary data.</text>
</comment>
<reference evidence="2 3" key="1">
    <citation type="submission" date="2022-08" db="EMBL/GenBank/DDBJ databases">
        <title>Proteogenomics of the novel Dehalobacterium formicoaceticum strain EZ94 highlights a key role of methyltransferases during anaerobic dichloromethane degradation.</title>
        <authorList>
            <person name="Wasmund K."/>
        </authorList>
    </citation>
    <scope>NUCLEOTIDE SEQUENCE [LARGE SCALE GENOMIC DNA]</scope>
    <source>
        <strain evidence="2 3">EZ94</strain>
    </source>
</reference>
<dbReference type="PANTHER" id="PTHR33531:SF7">
    <property type="entry name" value="HYPOTHETICAL MEMBRANE PROTEIN, CONSERVED"/>
    <property type="match status" value="1"/>
</dbReference>
<dbReference type="RefSeq" id="WP_157677293.1">
    <property type="nucleotide sequence ID" value="NZ_CP022121.1"/>
</dbReference>
<evidence type="ECO:0000313" key="3">
    <source>
        <dbReference type="Proteomes" id="UP001524944"/>
    </source>
</evidence>
<feature type="domain" description="Rubrerythrin diiron-binding" evidence="1">
    <location>
        <begin position="9"/>
        <end position="154"/>
    </location>
</feature>
<proteinExistence type="predicted"/>
<dbReference type="InterPro" id="IPR012347">
    <property type="entry name" value="Ferritin-like"/>
</dbReference>
<dbReference type="InterPro" id="IPR003251">
    <property type="entry name" value="Rr_diiron-bd_dom"/>
</dbReference>
<evidence type="ECO:0000259" key="1">
    <source>
        <dbReference type="Pfam" id="PF02915"/>
    </source>
</evidence>